<keyword evidence="1" id="KW-1133">Transmembrane helix</keyword>
<proteinExistence type="predicted"/>
<dbReference type="EMBL" id="BEYU01000020">
    <property type="protein sequence ID" value="GBG26368.1"/>
    <property type="molecule type" value="Genomic_DNA"/>
</dbReference>
<feature type="transmembrane region" description="Helical" evidence="1">
    <location>
        <begin position="12"/>
        <end position="35"/>
    </location>
</feature>
<feature type="transmembrane region" description="Helical" evidence="1">
    <location>
        <begin position="105"/>
        <end position="132"/>
    </location>
</feature>
<dbReference type="Proteomes" id="UP000241890">
    <property type="component" value="Unassembled WGS sequence"/>
</dbReference>
<organism evidence="2 3">
    <name type="scientific">Hondaea fermentalgiana</name>
    <dbReference type="NCBI Taxonomy" id="2315210"/>
    <lineage>
        <taxon>Eukaryota</taxon>
        <taxon>Sar</taxon>
        <taxon>Stramenopiles</taxon>
        <taxon>Bigyra</taxon>
        <taxon>Labyrinthulomycetes</taxon>
        <taxon>Thraustochytrida</taxon>
        <taxon>Thraustochytriidae</taxon>
        <taxon>Hondaea</taxon>
    </lineage>
</organism>
<keyword evidence="1" id="KW-0472">Membrane</keyword>
<keyword evidence="1" id="KW-0812">Transmembrane</keyword>
<sequence>MPVTVARLVREVHFVALAWFLAGLSRGVSFVGVSADAREWAEDYDDTVSVRVSFSEAVNDEWILVTAIKNFICTGLMVCEGVCILRYCKIFSDENETPSPRRLIVVLASSLCLIGIGLASIPLGCVAVGVAVEASKTLYLMTGVDVVQVDPVGSSKPKASNDDETETWEQHLSFSIETTKQFDQLMDQGFCLTQVALPKESDPNEAVVTPTAHLLIDVATYRWDAPSSRADLENVTSGLSLAVDAPEKSGLPLSFTQAILGLPVDTQATVVTAQAGQCTSGASRPGAVKRKAPETTGRHAVSAHDVDWIIYIVHLRDLVV</sequence>
<feature type="transmembrane region" description="Helical" evidence="1">
    <location>
        <begin position="62"/>
        <end position="85"/>
    </location>
</feature>
<comment type="caution">
    <text evidence="2">The sequence shown here is derived from an EMBL/GenBank/DDBJ whole genome shotgun (WGS) entry which is preliminary data.</text>
</comment>
<evidence type="ECO:0000313" key="2">
    <source>
        <dbReference type="EMBL" id="GBG26368.1"/>
    </source>
</evidence>
<gene>
    <name evidence="2" type="ORF">FCC1311_025892</name>
</gene>
<dbReference type="InParanoid" id="A0A2R5G9A9"/>
<evidence type="ECO:0000313" key="3">
    <source>
        <dbReference type="Proteomes" id="UP000241890"/>
    </source>
</evidence>
<keyword evidence="3" id="KW-1185">Reference proteome</keyword>
<protein>
    <submittedName>
        <fullName evidence="2">Uncharacterized protein</fullName>
    </submittedName>
</protein>
<evidence type="ECO:0000256" key="1">
    <source>
        <dbReference type="SAM" id="Phobius"/>
    </source>
</evidence>
<reference evidence="2 3" key="1">
    <citation type="submission" date="2017-12" db="EMBL/GenBank/DDBJ databases">
        <title>Sequencing, de novo assembly and annotation of complete genome of a new Thraustochytrid species, strain FCC1311.</title>
        <authorList>
            <person name="Sedici K."/>
            <person name="Godart F."/>
            <person name="Aiese Cigliano R."/>
            <person name="Sanseverino W."/>
            <person name="Barakat M."/>
            <person name="Ortet P."/>
            <person name="Marechal E."/>
            <person name="Cagnac O."/>
            <person name="Amato A."/>
        </authorList>
    </citation>
    <scope>NUCLEOTIDE SEQUENCE [LARGE SCALE GENOMIC DNA]</scope>
</reference>
<accession>A0A2R5G9A9</accession>
<name>A0A2R5G9A9_9STRA</name>
<dbReference type="AlphaFoldDB" id="A0A2R5G9A9"/>